<reference evidence="4" key="1">
    <citation type="journal article" date="2020" name="Stud. Mycol.">
        <title>101 Dothideomycetes genomes: a test case for predicting lifestyles and emergence of pathogens.</title>
        <authorList>
            <person name="Haridas S."/>
            <person name="Albert R."/>
            <person name="Binder M."/>
            <person name="Bloem J."/>
            <person name="Labutti K."/>
            <person name="Salamov A."/>
            <person name="Andreopoulos B."/>
            <person name="Baker S."/>
            <person name="Barry K."/>
            <person name="Bills G."/>
            <person name="Bluhm B."/>
            <person name="Cannon C."/>
            <person name="Castanera R."/>
            <person name="Culley D."/>
            <person name="Daum C."/>
            <person name="Ezra D."/>
            <person name="Gonzalez J."/>
            <person name="Henrissat B."/>
            <person name="Kuo A."/>
            <person name="Liang C."/>
            <person name="Lipzen A."/>
            <person name="Lutzoni F."/>
            <person name="Magnuson J."/>
            <person name="Mondo S."/>
            <person name="Nolan M."/>
            <person name="Ohm R."/>
            <person name="Pangilinan J."/>
            <person name="Park H.-J."/>
            <person name="Ramirez L."/>
            <person name="Alfaro M."/>
            <person name="Sun H."/>
            <person name="Tritt A."/>
            <person name="Yoshinaga Y."/>
            <person name="Zwiers L.-H."/>
            <person name="Turgeon B."/>
            <person name="Goodwin S."/>
            <person name="Spatafora J."/>
            <person name="Crous P."/>
            <person name="Grigoriev I."/>
        </authorList>
    </citation>
    <scope>NUCLEOTIDE SEQUENCE</scope>
    <source>
        <strain evidence="4">CBS 130266</strain>
    </source>
</reference>
<evidence type="ECO:0000256" key="2">
    <source>
        <dbReference type="ARBA" id="ARBA00023002"/>
    </source>
</evidence>
<evidence type="ECO:0000256" key="1">
    <source>
        <dbReference type="ARBA" id="ARBA00022857"/>
    </source>
</evidence>
<dbReference type="Pfam" id="PF05368">
    <property type="entry name" value="NmrA"/>
    <property type="match status" value="1"/>
</dbReference>
<dbReference type="InterPro" id="IPR051609">
    <property type="entry name" value="NmrA/Isoflavone_reductase-like"/>
</dbReference>
<dbReference type="GO" id="GO:0016491">
    <property type="term" value="F:oxidoreductase activity"/>
    <property type="evidence" value="ECO:0007669"/>
    <property type="project" value="UniProtKB-KW"/>
</dbReference>
<sequence>MVVVAIPGGTSLGLGRSIVKALLNSGEHTPIVLSRKSSQIPQWLLELGVEVRKVEYSDVETLAEGLKGVHTVICTLLPKDGTFLPSQLNILTAGLRVGISRFAPAEFGCGPKASLQIGMLAAQTPIWDACREAKAQHEGFEWAGFHCGLFMNYLGYGCAKEEEALAGKSRDGEWLFHVKDLKAIIPVEEKDERLVPRITMTELGDVGAFVAAACSLSPGSWKEDFSMVGETLGMDEIVGIIEKVRGKKVDVTYRSLEETGRELVKVRGEGEVMRVFWLELEMCTAKDKVGMCVLESVLNGLCPGVRPTRVEEYVRRYWGG</sequence>
<dbReference type="PANTHER" id="PTHR47706:SF2">
    <property type="entry name" value="ISOFLAVONE REDUCTASE FAMILY PROTEIN (AFU_ORTHOLOGUE AFUA_2G05290)"/>
    <property type="match status" value="1"/>
</dbReference>
<protein>
    <submittedName>
        <fullName evidence="4">NAD(P)-binding protein</fullName>
    </submittedName>
</protein>
<dbReference type="Gene3D" id="3.40.50.720">
    <property type="entry name" value="NAD(P)-binding Rossmann-like Domain"/>
    <property type="match status" value="1"/>
</dbReference>
<dbReference type="InterPro" id="IPR008030">
    <property type="entry name" value="NmrA-like"/>
</dbReference>
<dbReference type="PANTHER" id="PTHR47706">
    <property type="entry name" value="NMRA-LIKE FAMILY PROTEIN"/>
    <property type="match status" value="1"/>
</dbReference>
<organism evidence="4 5">
    <name type="scientific">Tothia fuscella</name>
    <dbReference type="NCBI Taxonomy" id="1048955"/>
    <lineage>
        <taxon>Eukaryota</taxon>
        <taxon>Fungi</taxon>
        <taxon>Dikarya</taxon>
        <taxon>Ascomycota</taxon>
        <taxon>Pezizomycotina</taxon>
        <taxon>Dothideomycetes</taxon>
        <taxon>Pleosporomycetidae</taxon>
        <taxon>Venturiales</taxon>
        <taxon>Cylindrosympodiaceae</taxon>
        <taxon>Tothia</taxon>
    </lineage>
</organism>
<dbReference type="InterPro" id="IPR036291">
    <property type="entry name" value="NAD(P)-bd_dom_sf"/>
</dbReference>
<dbReference type="Proteomes" id="UP000800235">
    <property type="component" value="Unassembled WGS sequence"/>
</dbReference>
<feature type="domain" description="NmrA-like" evidence="3">
    <location>
        <begin position="8"/>
        <end position="276"/>
    </location>
</feature>
<comment type="caution">
    <text evidence="4">The sequence shown here is derived from an EMBL/GenBank/DDBJ whole genome shotgun (WGS) entry which is preliminary data.</text>
</comment>
<dbReference type="SUPFAM" id="SSF51735">
    <property type="entry name" value="NAD(P)-binding Rossmann-fold domains"/>
    <property type="match status" value="1"/>
</dbReference>
<evidence type="ECO:0000313" key="5">
    <source>
        <dbReference type="Proteomes" id="UP000800235"/>
    </source>
</evidence>
<keyword evidence="5" id="KW-1185">Reference proteome</keyword>
<keyword evidence="1" id="KW-0521">NADP</keyword>
<dbReference type="OrthoDB" id="10000533at2759"/>
<proteinExistence type="predicted"/>
<evidence type="ECO:0000313" key="4">
    <source>
        <dbReference type="EMBL" id="KAF2420574.1"/>
    </source>
</evidence>
<evidence type="ECO:0000259" key="3">
    <source>
        <dbReference type="Pfam" id="PF05368"/>
    </source>
</evidence>
<dbReference type="EMBL" id="MU007108">
    <property type="protein sequence ID" value="KAF2420574.1"/>
    <property type="molecule type" value="Genomic_DNA"/>
</dbReference>
<dbReference type="Gene3D" id="3.90.25.10">
    <property type="entry name" value="UDP-galactose 4-epimerase, domain 1"/>
    <property type="match status" value="1"/>
</dbReference>
<keyword evidence="2" id="KW-0560">Oxidoreductase</keyword>
<gene>
    <name evidence="4" type="ORF">EJ08DRAFT_665561</name>
</gene>
<accession>A0A9P4NGB0</accession>
<name>A0A9P4NGB0_9PEZI</name>
<dbReference type="AlphaFoldDB" id="A0A9P4NGB0"/>